<comment type="similarity">
    <text evidence="3 6">Belongs to the pectinacetylesterase family.</text>
</comment>
<evidence type="ECO:0000256" key="5">
    <source>
        <dbReference type="ARBA" id="ARBA00023316"/>
    </source>
</evidence>
<dbReference type="EMBL" id="SDAM02000053">
    <property type="protein sequence ID" value="KAH6834039.1"/>
    <property type="molecule type" value="Genomic_DNA"/>
</dbReference>
<evidence type="ECO:0000313" key="8">
    <source>
        <dbReference type="Proteomes" id="UP001190926"/>
    </source>
</evidence>
<gene>
    <name evidence="7" type="ORF">C2S53_004841</name>
</gene>
<dbReference type="PANTHER" id="PTHR21562">
    <property type="entry name" value="NOTUM-RELATED"/>
    <property type="match status" value="1"/>
</dbReference>
<name>A0AAD4PBD4_PERFH</name>
<feature type="signal peptide" evidence="6">
    <location>
        <begin position="1"/>
        <end position="19"/>
    </location>
</feature>
<comment type="function">
    <text evidence="1 6">Hydrolyzes acetyl esters in homogalacturonan regions of pectin. In type I primary cell wall, galacturonic acid residues of pectin can be acetylated at the O-2 and O-3 positions. Decreasing the degree of acetylation of pectin gels in vitro alters their physical properties.</text>
</comment>
<evidence type="ECO:0000256" key="1">
    <source>
        <dbReference type="ARBA" id="ARBA00003534"/>
    </source>
</evidence>
<dbReference type="GO" id="GO:0071555">
    <property type="term" value="P:cell wall organization"/>
    <property type="evidence" value="ECO:0007669"/>
    <property type="project" value="UniProtKB-KW"/>
</dbReference>
<keyword evidence="8" id="KW-1185">Reference proteome</keyword>
<keyword evidence="5 6" id="KW-0961">Cell wall biogenesis/degradation</keyword>
<keyword evidence="6" id="KW-0732">Signal</keyword>
<feature type="chain" id="PRO_5041772050" description="Pectin acetylesterase" evidence="6">
    <location>
        <begin position="20"/>
        <end position="93"/>
    </location>
</feature>
<sequence length="93" mass="10274">MAVGIFVYVFSVLLLAAEADIRQNNLTLLTSALSKGAVCLDGSPPAYAYQKGSESGSKSWIVFMEGGSGVSYGEEREIKRGREWRWRWRPVTA</sequence>
<evidence type="ECO:0000256" key="4">
    <source>
        <dbReference type="ARBA" id="ARBA00022512"/>
    </source>
</evidence>
<proteinExistence type="inferred from homology"/>
<dbReference type="Pfam" id="PF03283">
    <property type="entry name" value="PAE"/>
    <property type="match status" value="1"/>
</dbReference>
<evidence type="ECO:0000313" key="7">
    <source>
        <dbReference type="EMBL" id="KAH6834039.1"/>
    </source>
</evidence>
<keyword evidence="4 6" id="KW-0134">Cell wall</keyword>
<dbReference type="Proteomes" id="UP001190926">
    <property type="component" value="Unassembled WGS sequence"/>
</dbReference>
<accession>A0AAD4PBD4</accession>
<reference evidence="7 8" key="1">
    <citation type="journal article" date="2021" name="Nat. Commun.">
        <title>Incipient diploidization of the medicinal plant Perilla within 10,000 years.</title>
        <authorList>
            <person name="Zhang Y."/>
            <person name="Shen Q."/>
            <person name="Leng L."/>
            <person name="Zhang D."/>
            <person name="Chen S."/>
            <person name="Shi Y."/>
            <person name="Ning Z."/>
            <person name="Chen S."/>
        </authorList>
    </citation>
    <scope>NUCLEOTIDE SEQUENCE [LARGE SCALE GENOMIC DNA]</scope>
    <source>
        <strain evidence="8">cv. PC099</strain>
    </source>
</reference>
<protein>
    <recommendedName>
        <fullName evidence="6">Pectin acetylesterase</fullName>
        <ecNumber evidence="6">3.1.1.-</ecNumber>
    </recommendedName>
</protein>
<evidence type="ECO:0000256" key="6">
    <source>
        <dbReference type="RuleBase" id="RU363114"/>
    </source>
</evidence>
<keyword evidence="6" id="KW-0964">Secreted</keyword>
<comment type="caution">
    <text evidence="7">The sequence shown here is derived from an EMBL/GenBank/DDBJ whole genome shotgun (WGS) entry which is preliminary data.</text>
</comment>
<dbReference type="GO" id="GO:0016787">
    <property type="term" value="F:hydrolase activity"/>
    <property type="evidence" value="ECO:0007669"/>
    <property type="project" value="UniProtKB-KW"/>
</dbReference>
<evidence type="ECO:0000256" key="2">
    <source>
        <dbReference type="ARBA" id="ARBA00004191"/>
    </source>
</evidence>
<dbReference type="AlphaFoldDB" id="A0AAD4PBD4"/>
<evidence type="ECO:0000256" key="3">
    <source>
        <dbReference type="ARBA" id="ARBA00005784"/>
    </source>
</evidence>
<organism evidence="7 8">
    <name type="scientific">Perilla frutescens var. hirtella</name>
    <name type="common">Perilla citriodora</name>
    <name type="synonym">Perilla setoyensis</name>
    <dbReference type="NCBI Taxonomy" id="608512"/>
    <lineage>
        <taxon>Eukaryota</taxon>
        <taxon>Viridiplantae</taxon>
        <taxon>Streptophyta</taxon>
        <taxon>Embryophyta</taxon>
        <taxon>Tracheophyta</taxon>
        <taxon>Spermatophyta</taxon>
        <taxon>Magnoliopsida</taxon>
        <taxon>eudicotyledons</taxon>
        <taxon>Gunneridae</taxon>
        <taxon>Pentapetalae</taxon>
        <taxon>asterids</taxon>
        <taxon>lamiids</taxon>
        <taxon>Lamiales</taxon>
        <taxon>Lamiaceae</taxon>
        <taxon>Nepetoideae</taxon>
        <taxon>Elsholtzieae</taxon>
        <taxon>Perilla</taxon>
    </lineage>
</organism>
<keyword evidence="6" id="KW-0378">Hydrolase</keyword>
<comment type="subcellular location">
    <subcellularLocation>
        <location evidence="2 6">Secreted</location>
        <location evidence="2 6">Cell wall</location>
    </subcellularLocation>
</comment>
<dbReference type="InterPro" id="IPR004963">
    <property type="entry name" value="PAE/NOTUM"/>
</dbReference>
<dbReference type="EC" id="3.1.1.-" evidence="6"/>